<sequence length="302" mass="32318">MSNVKQGLAATALIIASFSSIGAQQCSDVSLQILGSGGPELDDGRAATSYLILHENKARVLVDVGSGASVGFDKAGAKFSDVDAILLSHLHTDHAGDLPSFIKGSYFTSRDKTLAIFGPQGNRVMASTNEYAQALLGKQGAFRYLSDYVEGNENYKLDIRSVAPTKQNEFKQSLQSDLAVNAMTVNHGPIPALAWKVSIAGCELVFAGDMTNKLGTFTDFAKNADVVVMHNAIDENASDGAKNLHITPSQITKVLIEAAPKTAVLSHFMNRSLKNQQLFKKSLIKSLKSNVVFAEDGLKINL</sequence>
<dbReference type="AlphaFoldDB" id="A0A290S3T8"/>
<accession>A0A290S3T8</accession>
<dbReference type="CDD" id="cd07719">
    <property type="entry name" value="arylsulfatase_AtsA-like_MBL-fold"/>
    <property type="match status" value="1"/>
</dbReference>
<evidence type="ECO:0000256" key="1">
    <source>
        <dbReference type="ARBA" id="ARBA00022801"/>
    </source>
</evidence>
<keyword evidence="1" id="KW-0378">Hydrolase</keyword>
<dbReference type="OrthoDB" id="9803916at2"/>
<dbReference type="Pfam" id="PF23023">
    <property type="entry name" value="Anti-Pycsar_Apyc1"/>
    <property type="match status" value="1"/>
</dbReference>
<feature type="domain" description="Metallo-beta-lactamase" evidence="2">
    <location>
        <begin position="46"/>
        <end position="250"/>
    </location>
</feature>
<dbReference type="InterPro" id="IPR036866">
    <property type="entry name" value="RibonucZ/Hydroxyglut_hydro"/>
</dbReference>
<dbReference type="PANTHER" id="PTHR46018:SF3">
    <property type="entry name" value="ARYLSULFATASE"/>
    <property type="match status" value="1"/>
</dbReference>
<dbReference type="InterPro" id="IPR001279">
    <property type="entry name" value="Metallo-B-lactamas"/>
</dbReference>
<evidence type="ECO:0000313" key="3">
    <source>
        <dbReference type="EMBL" id="ATC86207.1"/>
    </source>
</evidence>
<dbReference type="InterPro" id="IPR044094">
    <property type="entry name" value="AtsA-like_MBL-fold"/>
</dbReference>
<dbReference type="Proteomes" id="UP000016505">
    <property type="component" value="Chromosome I"/>
</dbReference>
<dbReference type="Gene3D" id="3.60.15.10">
    <property type="entry name" value="Ribonuclease Z/Hydroxyacylglutathione hydrolase-like"/>
    <property type="match status" value="1"/>
</dbReference>
<proteinExistence type="predicted"/>
<evidence type="ECO:0000259" key="2">
    <source>
        <dbReference type="SMART" id="SM00849"/>
    </source>
</evidence>
<dbReference type="SMART" id="SM00849">
    <property type="entry name" value="Lactamase_B"/>
    <property type="match status" value="1"/>
</dbReference>
<evidence type="ECO:0000313" key="4">
    <source>
        <dbReference type="Proteomes" id="UP000016505"/>
    </source>
</evidence>
<gene>
    <name evidence="3" type="ORF">PARC_a1608</name>
</gene>
<dbReference type="EMBL" id="CP011025">
    <property type="protein sequence ID" value="ATC86207.1"/>
    <property type="molecule type" value="Genomic_DNA"/>
</dbReference>
<protein>
    <recommendedName>
        <fullName evidence="2">Metallo-beta-lactamase domain-containing protein</fullName>
    </recommendedName>
</protein>
<dbReference type="PANTHER" id="PTHR46018">
    <property type="entry name" value="ZINC PHOSPHODIESTERASE ELAC PROTEIN 1"/>
    <property type="match status" value="1"/>
</dbReference>
<dbReference type="SUPFAM" id="SSF56281">
    <property type="entry name" value="Metallo-hydrolase/oxidoreductase"/>
    <property type="match status" value="1"/>
</dbReference>
<dbReference type="GO" id="GO:0042781">
    <property type="term" value="F:3'-tRNA processing endoribonuclease activity"/>
    <property type="evidence" value="ECO:0007669"/>
    <property type="project" value="TreeGrafter"/>
</dbReference>
<dbReference type="KEGG" id="part:PARC_a1608"/>
<reference evidence="3 4" key="1">
    <citation type="journal article" date="2012" name="J. Bacteriol.">
        <title>Genome sequences of type strains of seven species of the marine bacterium Pseudoalteromonas.</title>
        <authorList>
            <person name="Xie B.B."/>
            <person name="Shu Y.L."/>
            <person name="Qin Q.L."/>
            <person name="Rong J.C."/>
            <person name="Zhang X.Y."/>
            <person name="Chen X.L."/>
            <person name="Shi M."/>
            <person name="He H.L."/>
            <person name="Zhou B.C."/>
            <person name="Zhang Y.Z."/>
        </authorList>
    </citation>
    <scope>NUCLEOTIDE SEQUENCE [LARGE SCALE GENOMIC DNA]</scope>
    <source>
        <strain evidence="3 4">A 37-1-2</strain>
    </source>
</reference>
<dbReference type="RefSeq" id="WP_010553508.1">
    <property type="nucleotide sequence ID" value="NZ_CP011025.1"/>
</dbReference>
<organism evidence="3 4">
    <name type="scientific">Pseudoalteromonas arctica A 37-1-2</name>
    <dbReference type="NCBI Taxonomy" id="1117313"/>
    <lineage>
        <taxon>Bacteria</taxon>
        <taxon>Pseudomonadati</taxon>
        <taxon>Pseudomonadota</taxon>
        <taxon>Gammaproteobacteria</taxon>
        <taxon>Alteromonadales</taxon>
        <taxon>Pseudoalteromonadaceae</taxon>
        <taxon>Pseudoalteromonas</taxon>
    </lineage>
</organism>
<name>A0A290S3T8_9GAMM</name>